<proteinExistence type="predicted"/>
<dbReference type="EMBL" id="CABQ01000087">
    <property type="protein sequence ID" value="CBI07342.1"/>
    <property type="molecule type" value="Genomic_DNA"/>
</dbReference>
<protein>
    <submittedName>
        <fullName evidence="1">Uncharacterized protein</fullName>
    </submittedName>
</protein>
<gene>
    <name evidence="1" type="ORF">CARN6_0674</name>
</gene>
<evidence type="ECO:0000313" key="1">
    <source>
        <dbReference type="EMBL" id="CBI07342.1"/>
    </source>
</evidence>
<organism evidence="1">
    <name type="scientific">mine drainage metagenome</name>
    <dbReference type="NCBI Taxonomy" id="410659"/>
    <lineage>
        <taxon>unclassified sequences</taxon>
        <taxon>metagenomes</taxon>
        <taxon>ecological metagenomes</taxon>
    </lineage>
</organism>
<name>E6QJC6_9ZZZZ</name>
<accession>E6QJC6</accession>
<comment type="caution">
    <text evidence="1">The sequence shown here is derived from an EMBL/GenBank/DDBJ whole genome shotgun (WGS) entry which is preliminary data.</text>
</comment>
<sequence>MHLPGVVGTRPPRLRHKRRIGRLYRTLRCIQYLPRQTVKLWIVGCSATGQFLMIGQAQAILKERIEFFPNALDARCRVADGIGARKSEKQSLHACFRTFAGNAHLEMFLDPILILDHGRNAEIYVITSISTDP</sequence>
<dbReference type="AlphaFoldDB" id="E6QJC6"/>
<reference evidence="1" key="1">
    <citation type="submission" date="2009-10" db="EMBL/GenBank/DDBJ databases">
        <title>Diversity of trophic interactions inside an arsenic-rich microbial ecosystem.</title>
        <authorList>
            <person name="Bertin P.N."/>
            <person name="Heinrich-Salmeron A."/>
            <person name="Pelletier E."/>
            <person name="Goulhen-Chollet F."/>
            <person name="Arsene-Ploetze F."/>
            <person name="Gallien S."/>
            <person name="Calteau A."/>
            <person name="Vallenet D."/>
            <person name="Casiot C."/>
            <person name="Chane-Woon-Ming B."/>
            <person name="Giloteaux L."/>
            <person name="Barakat M."/>
            <person name="Bonnefoy V."/>
            <person name="Bruneel O."/>
            <person name="Chandler M."/>
            <person name="Cleiss J."/>
            <person name="Duran R."/>
            <person name="Elbaz-Poulichet F."/>
            <person name="Fonknechten N."/>
            <person name="Lauga B."/>
            <person name="Mornico D."/>
            <person name="Ortet P."/>
            <person name="Schaeffer C."/>
            <person name="Siguier P."/>
            <person name="Alexander Thil Smith A."/>
            <person name="Van Dorsselaer A."/>
            <person name="Weissenbach J."/>
            <person name="Medigue C."/>
            <person name="Le Paslier D."/>
        </authorList>
    </citation>
    <scope>NUCLEOTIDE SEQUENCE</scope>
</reference>